<dbReference type="InterPro" id="IPR058781">
    <property type="entry name" value="HH_AprE-like"/>
</dbReference>
<feature type="compositionally biased region" description="Low complexity" evidence="12">
    <location>
        <begin position="333"/>
        <end position="345"/>
    </location>
</feature>
<evidence type="ECO:0000259" key="14">
    <source>
        <dbReference type="PROSITE" id="PS50929"/>
    </source>
</evidence>
<dbReference type="GO" id="GO:0140359">
    <property type="term" value="F:ABC-type transporter activity"/>
    <property type="evidence" value="ECO:0007669"/>
    <property type="project" value="InterPro"/>
</dbReference>
<protein>
    <recommendedName>
        <fullName evidence="10">Membrane fusion protein (MFP) family protein</fullName>
    </recommendedName>
</protein>
<dbReference type="SUPFAM" id="SSF111369">
    <property type="entry name" value="HlyD-like secretion proteins"/>
    <property type="match status" value="1"/>
</dbReference>
<dbReference type="GO" id="GO:0005524">
    <property type="term" value="F:ATP binding"/>
    <property type="evidence" value="ECO:0007669"/>
    <property type="project" value="InterPro"/>
</dbReference>
<dbReference type="AlphaFoldDB" id="A0A4D7C989"/>
<evidence type="ECO:0000256" key="2">
    <source>
        <dbReference type="ARBA" id="ARBA00004651"/>
    </source>
</evidence>
<feature type="region of interest" description="Disordered" evidence="12">
    <location>
        <begin position="333"/>
        <end position="469"/>
    </location>
</feature>
<dbReference type="PROSITE" id="PS50893">
    <property type="entry name" value="ABC_TRANSPORTER_2"/>
    <property type="match status" value="1"/>
</dbReference>
<evidence type="ECO:0000256" key="1">
    <source>
        <dbReference type="ARBA" id="ARBA00004377"/>
    </source>
</evidence>
<feature type="region of interest" description="Disordered" evidence="12">
    <location>
        <begin position="675"/>
        <end position="695"/>
    </location>
</feature>
<dbReference type="Gene3D" id="2.40.50.100">
    <property type="match status" value="1"/>
</dbReference>
<evidence type="ECO:0000313" key="16">
    <source>
        <dbReference type="Proteomes" id="UP000298714"/>
    </source>
</evidence>
<dbReference type="GO" id="GO:0005886">
    <property type="term" value="C:plasma membrane"/>
    <property type="evidence" value="ECO:0007669"/>
    <property type="project" value="UniProtKB-SubCell"/>
</dbReference>
<name>A0A4D7C989_9SPHN</name>
<feature type="compositionally biased region" description="Low complexity" evidence="12">
    <location>
        <begin position="380"/>
        <end position="406"/>
    </location>
</feature>
<keyword evidence="6 10" id="KW-0997">Cell inner membrane</keyword>
<feature type="compositionally biased region" description="Basic and acidic residues" evidence="12">
    <location>
        <begin position="357"/>
        <end position="379"/>
    </location>
</feature>
<dbReference type="SUPFAM" id="SSF90123">
    <property type="entry name" value="ABC transporter transmembrane region"/>
    <property type="match status" value="1"/>
</dbReference>
<keyword evidence="9 10" id="KW-0472">Membrane</keyword>
<proteinExistence type="inferred from homology"/>
<dbReference type="GO" id="GO:0015031">
    <property type="term" value="P:protein transport"/>
    <property type="evidence" value="ECO:0007669"/>
    <property type="project" value="InterPro"/>
</dbReference>
<dbReference type="Pfam" id="PF26002">
    <property type="entry name" value="Beta-barrel_AprE"/>
    <property type="match status" value="1"/>
</dbReference>
<evidence type="ECO:0000256" key="3">
    <source>
        <dbReference type="ARBA" id="ARBA00009477"/>
    </source>
</evidence>
<dbReference type="Pfam" id="PF00005">
    <property type="entry name" value="ABC_tran"/>
    <property type="match status" value="1"/>
</dbReference>
<feature type="transmembrane region" description="Helical" evidence="10">
    <location>
        <begin position="119"/>
        <end position="144"/>
    </location>
</feature>
<dbReference type="InterPro" id="IPR036640">
    <property type="entry name" value="ABC1_TM_sf"/>
</dbReference>
<dbReference type="InterPro" id="IPR027417">
    <property type="entry name" value="P-loop_NTPase"/>
</dbReference>
<dbReference type="GO" id="GO:0016887">
    <property type="term" value="F:ATP hydrolysis activity"/>
    <property type="evidence" value="ECO:0007669"/>
    <property type="project" value="InterPro"/>
</dbReference>
<accession>A0A4D7C989</accession>
<dbReference type="EMBL" id="CP039704">
    <property type="protein sequence ID" value="QCI79413.1"/>
    <property type="molecule type" value="Genomic_DNA"/>
</dbReference>
<dbReference type="NCBIfam" id="TIGR01843">
    <property type="entry name" value="type_I_hlyD"/>
    <property type="match status" value="1"/>
</dbReference>
<evidence type="ECO:0000256" key="7">
    <source>
        <dbReference type="ARBA" id="ARBA00022692"/>
    </source>
</evidence>
<gene>
    <name evidence="15" type="ORF">E6W36_07245</name>
</gene>
<evidence type="ECO:0000256" key="10">
    <source>
        <dbReference type="RuleBase" id="RU365093"/>
    </source>
</evidence>
<evidence type="ECO:0000256" key="11">
    <source>
        <dbReference type="SAM" id="Coils"/>
    </source>
</evidence>
<feature type="transmembrane region" description="Helical" evidence="10">
    <location>
        <begin position="229"/>
        <end position="253"/>
    </location>
</feature>
<dbReference type="InterPro" id="IPR058982">
    <property type="entry name" value="Beta-barrel_AprE"/>
</dbReference>
<evidence type="ECO:0000256" key="8">
    <source>
        <dbReference type="ARBA" id="ARBA00022989"/>
    </source>
</evidence>
<dbReference type="KEGG" id="hgn:E6W36_07245"/>
<evidence type="ECO:0000256" key="5">
    <source>
        <dbReference type="ARBA" id="ARBA00022475"/>
    </source>
</evidence>
<evidence type="ECO:0000256" key="12">
    <source>
        <dbReference type="SAM" id="MobiDB-lite"/>
    </source>
</evidence>
<evidence type="ECO:0000313" key="15">
    <source>
        <dbReference type="EMBL" id="QCI79413.1"/>
    </source>
</evidence>
<dbReference type="PRINTS" id="PR01490">
    <property type="entry name" value="RTXTOXIND"/>
</dbReference>
<feature type="compositionally biased region" description="Low complexity" evidence="12">
    <location>
        <begin position="685"/>
        <end position="695"/>
    </location>
</feature>
<dbReference type="Pfam" id="PF00664">
    <property type="entry name" value="ABC_membrane"/>
    <property type="match status" value="1"/>
</dbReference>
<evidence type="ECO:0000256" key="4">
    <source>
        <dbReference type="ARBA" id="ARBA00022448"/>
    </source>
</evidence>
<dbReference type="PANTHER" id="PTHR30386">
    <property type="entry name" value="MEMBRANE FUSION SUBUNIT OF EMRAB-TOLC MULTIDRUG EFFLUX PUMP"/>
    <property type="match status" value="1"/>
</dbReference>
<keyword evidence="5 10" id="KW-1003">Cell membrane</keyword>
<evidence type="ECO:0000256" key="6">
    <source>
        <dbReference type="ARBA" id="ARBA00022519"/>
    </source>
</evidence>
<comment type="caution">
    <text evidence="10">Lacks conserved residue(s) required for the propagation of feature annotation.</text>
</comment>
<feature type="coiled-coil region" evidence="11">
    <location>
        <begin position="881"/>
        <end position="939"/>
    </location>
</feature>
<dbReference type="Gene3D" id="1.10.287.470">
    <property type="entry name" value="Helix hairpin bin"/>
    <property type="match status" value="1"/>
</dbReference>
<keyword evidence="11" id="KW-0175">Coiled coil</keyword>
<feature type="transmembrane region" description="Helical" evidence="10">
    <location>
        <begin position="156"/>
        <end position="173"/>
    </location>
</feature>
<dbReference type="Pfam" id="PF25994">
    <property type="entry name" value="HH_AprE"/>
    <property type="match status" value="1"/>
</dbReference>
<comment type="subcellular location">
    <subcellularLocation>
        <location evidence="1 10">Cell inner membrane</location>
        <topology evidence="1 10">Single-pass membrane protein</topology>
    </subcellularLocation>
    <subcellularLocation>
        <location evidence="2">Cell membrane</location>
        <topology evidence="2">Multi-pass membrane protein</topology>
    </subcellularLocation>
</comment>
<dbReference type="InterPro" id="IPR010129">
    <property type="entry name" value="T1SS_HlyD"/>
</dbReference>
<reference evidence="16" key="1">
    <citation type="submission" date="2019-04" db="EMBL/GenBank/DDBJ databases">
        <title>Complete genome sequence of Sphingomonas sp. W1-2-3.</title>
        <authorList>
            <person name="Im W.T."/>
        </authorList>
    </citation>
    <scope>NUCLEOTIDE SEQUENCE [LARGE SCALE GENOMIC DNA]</scope>
    <source>
        <strain evidence="16">W1-2-3</strain>
    </source>
</reference>
<dbReference type="InterPro" id="IPR050739">
    <property type="entry name" value="MFP"/>
</dbReference>
<keyword evidence="8 10" id="KW-1133">Transmembrane helix</keyword>
<dbReference type="Gene3D" id="1.20.1560.10">
    <property type="entry name" value="ABC transporter type 1, transmembrane domain"/>
    <property type="match status" value="1"/>
</dbReference>
<keyword evidence="7 10" id="KW-0812">Transmembrane</keyword>
<evidence type="ECO:0000256" key="9">
    <source>
        <dbReference type="ARBA" id="ARBA00023136"/>
    </source>
</evidence>
<dbReference type="Proteomes" id="UP000298714">
    <property type="component" value="Chromosome"/>
</dbReference>
<dbReference type="Gene3D" id="3.40.50.300">
    <property type="entry name" value="P-loop containing nucleotide triphosphate hydrolases"/>
    <property type="match status" value="1"/>
</dbReference>
<keyword evidence="4 10" id="KW-0813">Transport</keyword>
<feature type="domain" description="ABC transporter" evidence="13">
    <location>
        <begin position="421"/>
        <end position="671"/>
    </location>
</feature>
<dbReference type="SUPFAM" id="SSF56954">
    <property type="entry name" value="Outer membrane efflux proteins (OEP)"/>
    <property type="match status" value="1"/>
</dbReference>
<feature type="region of interest" description="Disordered" evidence="12">
    <location>
        <begin position="287"/>
        <end position="307"/>
    </location>
</feature>
<dbReference type="PROSITE" id="PS50929">
    <property type="entry name" value="ABC_TM1F"/>
    <property type="match status" value="1"/>
</dbReference>
<feature type="transmembrane region" description="Helical" evidence="10">
    <location>
        <begin position="259"/>
        <end position="280"/>
    </location>
</feature>
<dbReference type="SUPFAM" id="SSF52540">
    <property type="entry name" value="P-loop containing nucleoside triphosphate hydrolases"/>
    <property type="match status" value="1"/>
</dbReference>
<comment type="similarity">
    <text evidence="3 10">Belongs to the membrane fusion protein (MFP) (TC 8.A.1) family.</text>
</comment>
<dbReference type="InterPro" id="IPR011527">
    <property type="entry name" value="ABC1_TM_dom"/>
</dbReference>
<dbReference type="PANTHER" id="PTHR30386:SF26">
    <property type="entry name" value="TRANSPORT PROTEIN COMB"/>
    <property type="match status" value="1"/>
</dbReference>
<evidence type="ECO:0000259" key="13">
    <source>
        <dbReference type="PROSITE" id="PS50893"/>
    </source>
</evidence>
<keyword evidence="16" id="KW-1185">Reference proteome</keyword>
<sequence length="1110" mass="121303">MEALPHFADDLDLTDLLNVLAELGYKCRSAKVSRGRFDPRLLPALMVRKTGAPVVILQQVEAGFLAYCSAADAEIVIPASALTGELQAPARAGSLDEQEETIRQENWMGALMRRFSASFLSLFTITAVLNLFALSVSLYMMAIYDRVIPTRNTETLLLLVFGALCLLAVDVGLRQVRARIIAHVGARIESIVATGTFKQIVDLPPAMVEAAPVGTQVSRLREFDSLRDLFTGPVVNVALELPFTLMFLGVIAWLAGPVVWVPVVMLVLYVVLGLAIDPALKRHVKRSSRARRAARIPDRHVPQHPRHQAAFCGVDVAGALPRDQRRDVAQPFRGYTADPAAADAGAGDHGRVRRRRSGLERRARRDRRDDHGRHDRRDVAGLAAAVADAEPVPCPDPAGAGAAFHPPAQPVDARTDRGASPQCRTAGRTQFPGRPDVRPRELPLPADQRSRTARRQHDRRAGTTGCDHRRQWRGQINTADRRARHEPATGGAVLIDGIDIRQIDPVELRQTLAYVPQETALFHGTVAQNLRLGNPLAADSDLRDACARLGILDQVEKLPRGFETRLGDQSETRFNAGFRQALAIARALVKRPPIILMDEPAQLLDRANDDSFVEVLRALRGQTTTIMVSHRPSHIALADMVAVLNRGQLVAYGPPEQVLAQTNPAKEWRHERCYQSHTPGKSGRHPAAPAHTGPPHVVFAGRGLPRRRRILRAQPPVAGALCRAAGTANPGASRRIVWLLVALVTSFIVWSSFVELDELAVAPGEIAPADFVQPVQHLEGGIVRAINVRDGERVKAGQVLLRLDPTAASAELDGLRARREALRLQVERLKAFADGKALPSGPTPFAGLRRDQAEILSGQAQSRETQLSVADAQIRERYGQLASLQDREVSLREQIRLLKEDMSARKPLVDKGLISRLAYLNLERQLADLQGQLAQTISQQQASRAAVEEVRSSRREIGDRLRSDALRELGGASADFAEVSERIAQAEDRVRRLDVRAPVDGVVKGLKVRALGAVIAPGEVIAEVVPQEGRMVADVRISPRDIGHVKVGLPVTIKVQTYDYARYGGIKGRVEYLSAASFVDDRGQPYFSGRIALDASNIGDPARGYIVTPA</sequence>
<organism evidence="15 16">
    <name type="scientific">Hankyongella ginsenosidimutans</name>
    <dbReference type="NCBI Taxonomy" id="1763828"/>
    <lineage>
        <taxon>Bacteria</taxon>
        <taxon>Pseudomonadati</taxon>
        <taxon>Pseudomonadota</taxon>
        <taxon>Alphaproteobacteria</taxon>
        <taxon>Sphingomonadales</taxon>
        <taxon>Sphingomonadaceae</taxon>
        <taxon>Hankyongella</taxon>
    </lineage>
</organism>
<dbReference type="InterPro" id="IPR003439">
    <property type="entry name" value="ABC_transporter-like_ATP-bd"/>
</dbReference>
<feature type="domain" description="ABC transmembrane type-1" evidence="14">
    <location>
        <begin position="126"/>
        <end position="291"/>
    </location>
</feature>